<sequence length="388" mass="42933">MTQLIKKQHSRMRLAIALFFFSHGFILSSWASRIPNIKTYLSISDAELGTLLLLMPIGQISTMPMSAKIISKYGSKNIVQFGFLIYPLILLIIGLSTSYFQLAICLFLFGVAGNLCNIAINTQGVELESMMYKPMMSSFHGAWSISGFLGALVALLMLNLNLTITVHFLVVLLFVLVIWILNFRFLIHTTPSKNIEKESGSIFKYLDKTLVQLGIIGFLSMAIEGAMFDWSGVYFQDIVKAPEQLIILGYTSFVLMMATGRFLGDYLIVKFGRKKVIQMSGIFMTSGLLLSVFSVNLIVCTLAFMMVGLGGSCSVPTVYGVTGKRNKVNASISLTLVSTIAFLGFLIGPPAIGFISDLFDLRYSFMLFSIFGIIMVVIASRTRILEDE</sequence>
<dbReference type="EMBL" id="MCAQ01000001">
    <property type="protein sequence ID" value="RKF42558.1"/>
    <property type="molecule type" value="Genomic_DNA"/>
</dbReference>
<dbReference type="PROSITE" id="PS50850">
    <property type="entry name" value="MFS"/>
    <property type="match status" value="1"/>
</dbReference>
<dbReference type="RefSeq" id="WP_205401084.1">
    <property type="nucleotide sequence ID" value="NZ_CP070350.1"/>
</dbReference>
<feature type="domain" description="Major facilitator superfamily (MFS) profile" evidence="5">
    <location>
        <begin position="12"/>
        <end position="388"/>
    </location>
</feature>
<dbReference type="Proteomes" id="UP000286402">
    <property type="component" value="Unassembled WGS sequence"/>
</dbReference>
<accession>A0A420GBJ9</accession>
<dbReference type="PANTHER" id="PTHR23514:SF13">
    <property type="entry name" value="INNER MEMBRANE PROTEIN YBJJ"/>
    <property type="match status" value="1"/>
</dbReference>
<name>A0A420GBJ9_9SPHI</name>
<keyword evidence="7" id="KW-1185">Reference proteome</keyword>
<evidence type="ECO:0000313" key="6">
    <source>
        <dbReference type="EMBL" id="RKF42558.1"/>
    </source>
</evidence>
<comment type="subcellular location">
    <subcellularLocation>
        <location evidence="1">Membrane</location>
        <topology evidence="1">Multi-pass membrane protein</topology>
    </subcellularLocation>
</comment>
<dbReference type="InterPro" id="IPR020846">
    <property type="entry name" value="MFS_dom"/>
</dbReference>
<evidence type="ECO:0000256" key="1">
    <source>
        <dbReference type="ARBA" id="ARBA00004141"/>
    </source>
</evidence>
<dbReference type="Pfam" id="PF07690">
    <property type="entry name" value="MFS_1"/>
    <property type="match status" value="1"/>
</dbReference>
<evidence type="ECO:0000256" key="3">
    <source>
        <dbReference type="ARBA" id="ARBA00022989"/>
    </source>
</evidence>
<gene>
    <name evidence="6" type="ORF">BCY89_03550</name>
</gene>
<dbReference type="GO" id="GO:0016020">
    <property type="term" value="C:membrane"/>
    <property type="evidence" value="ECO:0007669"/>
    <property type="project" value="UniProtKB-SubCell"/>
</dbReference>
<evidence type="ECO:0000256" key="4">
    <source>
        <dbReference type="ARBA" id="ARBA00023136"/>
    </source>
</evidence>
<protein>
    <submittedName>
        <fullName evidence="6">MFS transporter</fullName>
    </submittedName>
</protein>
<dbReference type="AlphaFoldDB" id="A0A420GBJ9"/>
<reference evidence="6 7" key="1">
    <citation type="submission" date="2016-07" db="EMBL/GenBank/DDBJ databases">
        <title>Genome analysis of Sphingobacterium siyangense T12B17.</title>
        <authorList>
            <person name="Xu D."/>
            <person name="Su Y."/>
            <person name="Zheng S."/>
        </authorList>
    </citation>
    <scope>NUCLEOTIDE SEQUENCE [LARGE SCALE GENOMIC DNA]</scope>
    <source>
        <strain evidence="6 7">T12B17</strain>
    </source>
</reference>
<evidence type="ECO:0000259" key="5">
    <source>
        <dbReference type="PROSITE" id="PS50850"/>
    </source>
</evidence>
<evidence type="ECO:0000256" key="2">
    <source>
        <dbReference type="ARBA" id="ARBA00022692"/>
    </source>
</evidence>
<dbReference type="InterPro" id="IPR011701">
    <property type="entry name" value="MFS"/>
</dbReference>
<keyword evidence="3" id="KW-1133">Transmembrane helix</keyword>
<dbReference type="CDD" id="cd17393">
    <property type="entry name" value="MFS_MosC_like"/>
    <property type="match status" value="1"/>
</dbReference>
<keyword evidence="2" id="KW-0812">Transmembrane</keyword>
<dbReference type="PANTHER" id="PTHR23514">
    <property type="entry name" value="BYPASS OF STOP CODON PROTEIN 6"/>
    <property type="match status" value="1"/>
</dbReference>
<dbReference type="GO" id="GO:0022857">
    <property type="term" value="F:transmembrane transporter activity"/>
    <property type="evidence" value="ECO:0007669"/>
    <property type="project" value="InterPro"/>
</dbReference>
<dbReference type="Gene3D" id="1.20.1250.20">
    <property type="entry name" value="MFS general substrate transporter like domains"/>
    <property type="match status" value="2"/>
</dbReference>
<dbReference type="InterPro" id="IPR051788">
    <property type="entry name" value="MFS_Transporter"/>
</dbReference>
<keyword evidence="4" id="KW-0472">Membrane</keyword>
<dbReference type="SUPFAM" id="SSF103473">
    <property type="entry name" value="MFS general substrate transporter"/>
    <property type="match status" value="1"/>
</dbReference>
<comment type="caution">
    <text evidence="6">The sequence shown here is derived from an EMBL/GenBank/DDBJ whole genome shotgun (WGS) entry which is preliminary data.</text>
</comment>
<organism evidence="6 7">
    <name type="scientific">Sphingobacterium siyangense</name>
    <dbReference type="NCBI Taxonomy" id="459529"/>
    <lineage>
        <taxon>Bacteria</taxon>
        <taxon>Pseudomonadati</taxon>
        <taxon>Bacteroidota</taxon>
        <taxon>Sphingobacteriia</taxon>
        <taxon>Sphingobacteriales</taxon>
        <taxon>Sphingobacteriaceae</taxon>
        <taxon>Sphingobacterium</taxon>
    </lineage>
</organism>
<evidence type="ECO:0000313" key="7">
    <source>
        <dbReference type="Proteomes" id="UP000286402"/>
    </source>
</evidence>
<proteinExistence type="predicted"/>
<dbReference type="InterPro" id="IPR036259">
    <property type="entry name" value="MFS_trans_sf"/>
</dbReference>